<evidence type="ECO:0000313" key="7">
    <source>
        <dbReference type="EMBL" id="BBW96895.1"/>
    </source>
</evidence>
<keyword evidence="3 6" id="KW-0812">Transmembrane</keyword>
<feature type="transmembrane region" description="Helical" evidence="6">
    <location>
        <begin position="184"/>
        <end position="205"/>
    </location>
</feature>
<evidence type="ECO:0000256" key="5">
    <source>
        <dbReference type="ARBA" id="ARBA00023136"/>
    </source>
</evidence>
<dbReference type="PANTHER" id="PTHR30086">
    <property type="entry name" value="ARGININE EXPORTER PROTEIN ARGO"/>
    <property type="match status" value="1"/>
</dbReference>
<keyword evidence="4 6" id="KW-1133">Transmembrane helix</keyword>
<evidence type="ECO:0000256" key="6">
    <source>
        <dbReference type="SAM" id="Phobius"/>
    </source>
</evidence>
<evidence type="ECO:0000313" key="8">
    <source>
        <dbReference type="Proteomes" id="UP000501421"/>
    </source>
</evidence>
<protein>
    <submittedName>
        <fullName evidence="7">Amino acid transporter</fullName>
    </submittedName>
</protein>
<dbReference type="PANTHER" id="PTHR30086:SF6">
    <property type="entry name" value="AMINO ACID EFFLUX PROTEIN YCGF-RELATED"/>
    <property type="match status" value="1"/>
</dbReference>
<dbReference type="RefSeq" id="WP_033843416.1">
    <property type="nucleotide sequence ID" value="NZ_AP022557.1"/>
</dbReference>
<organism evidence="7 8">
    <name type="scientific">Geobacillus subterraneus</name>
    <dbReference type="NCBI Taxonomy" id="129338"/>
    <lineage>
        <taxon>Bacteria</taxon>
        <taxon>Bacillati</taxon>
        <taxon>Bacillota</taxon>
        <taxon>Bacilli</taxon>
        <taxon>Bacillales</taxon>
        <taxon>Anoxybacillaceae</taxon>
        <taxon>Geobacillus</taxon>
    </lineage>
</organism>
<dbReference type="Pfam" id="PF01810">
    <property type="entry name" value="LysE"/>
    <property type="match status" value="1"/>
</dbReference>
<accession>A0A679FQM9</accession>
<evidence type="ECO:0000256" key="2">
    <source>
        <dbReference type="ARBA" id="ARBA00022475"/>
    </source>
</evidence>
<feature type="transmembrane region" description="Helical" evidence="6">
    <location>
        <begin position="153"/>
        <end position="172"/>
    </location>
</feature>
<reference evidence="8" key="1">
    <citation type="journal article" date="2020" name="Microbiol. Resour. Announc.">
        <title>Complete Genome Sequence of Geobacillus sp. Strain E55-1, Isolated from Mine Geyser in Japan.</title>
        <authorList>
            <person name="Miyazaki K."/>
            <person name="Hase E."/>
            <person name="Tokito N."/>
        </authorList>
    </citation>
    <scope>NUCLEOTIDE SEQUENCE [LARGE SCALE GENOMIC DNA]</scope>
    <source>
        <strain evidence="8">E55-1</strain>
    </source>
</reference>
<evidence type="ECO:0000256" key="1">
    <source>
        <dbReference type="ARBA" id="ARBA00004651"/>
    </source>
</evidence>
<sequence length="212" mass="23459">MLNGFFASILLGLSLSIPIGPINVEMVKRGIKYGFFHSWVVGLGGMSADIVLMFAIFFGLAAFLTKSVVQLIMWLSGFFILCYLGYDSIREAFKKIEISGEVNKEGLFKSYLSGFSIAISNPLNIVFWVSIYGSVLAMELNSVEKYQALAKSSAIFLGIALWDLTVALSVHFGRKMISEKWLKWLSVAAGITLIGFGISFAYKAFQTFLHMV</sequence>
<dbReference type="GO" id="GO:0015171">
    <property type="term" value="F:amino acid transmembrane transporter activity"/>
    <property type="evidence" value="ECO:0007669"/>
    <property type="project" value="TreeGrafter"/>
</dbReference>
<evidence type="ECO:0000256" key="3">
    <source>
        <dbReference type="ARBA" id="ARBA00022692"/>
    </source>
</evidence>
<dbReference type="Proteomes" id="UP000501421">
    <property type="component" value="Chromosome"/>
</dbReference>
<dbReference type="InterPro" id="IPR001123">
    <property type="entry name" value="LeuE-type"/>
</dbReference>
<dbReference type="AlphaFoldDB" id="A0A679FQM9"/>
<feature type="transmembrane region" description="Helical" evidence="6">
    <location>
        <begin position="6"/>
        <end position="24"/>
    </location>
</feature>
<comment type="subcellular location">
    <subcellularLocation>
        <location evidence="1">Cell membrane</location>
        <topology evidence="1">Multi-pass membrane protein</topology>
    </subcellularLocation>
</comment>
<dbReference type="GO" id="GO:0005886">
    <property type="term" value="C:plasma membrane"/>
    <property type="evidence" value="ECO:0007669"/>
    <property type="project" value="UniProtKB-SubCell"/>
</dbReference>
<dbReference type="EMBL" id="AP022557">
    <property type="protein sequence ID" value="BBW96895.1"/>
    <property type="molecule type" value="Genomic_DNA"/>
</dbReference>
<keyword evidence="5 6" id="KW-0472">Membrane</keyword>
<keyword evidence="8" id="KW-1185">Reference proteome</keyword>
<feature type="transmembrane region" description="Helical" evidence="6">
    <location>
        <begin position="36"/>
        <end position="65"/>
    </location>
</feature>
<name>A0A679FQM9_9BACL</name>
<feature type="transmembrane region" description="Helical" evidence="6">
    <location>
        <begin position="110"/>
        <end position="133"/>
    </location>
</feature>
<keyword evidence="2" id="KW-1003">Cell membrane</keyword>
<gene>
    <name evidence="7" type="ORF">GsuE55_17280</name>
</gene>
<proteinExistence type="predicted"/>
<evidence type="ECO:0000256" key="4">
    <source>
        <dbReference type="ARBA" id="ARBA00022989"/>
    </source>
</evidence>
<feature type="transmembrane region" description="Helical" evidence="6">
    <location>
        <begin position="71"/>
        <end position="89"/>
    </location>
</feature>